<dbReference type="PANTHER" id="PTHR30483:SF37">
    <property type="entry name" value="ABC TRANSPORTER SUBSTRATE-BINDING PROTEIN"/>
    <property type="match status" value="1"/>
</dbReference>
<dbReference type="OrthoDB" id="9783240at2"/>
<evidence type="ECO:0000313" key="5">
    <source>
        <dbReference type="EMBL" id="PYC46463.1"/>
    </source>
</evidence>
<keyword evidence="6" id="KW-1185">Reference proteome</keyword>
<dbReference type="PANTHER" id="PTHR30483">
    <property type="entry name" value="LEUCINE-SPECIFIC-BINDING PROTEIN"/>
    <property type="match status" value="1"/>
</dbReference>
<dbReference type="EMBL" id="QFVT01000013">
    <property type="protein sequence ID" value="PYC46463.1"/>
    <property type="molecule type" value="Genomic_DNA"/>
</dbReference>
<organism evidence="5 6">
    <name type="scientific">Litorivita pollutaquae</name>
    <dbReference type="NCBI Taxonomy" id="2200892"/>
    <lineage>
        <taxon>Bacteria</taxon>
        <taxon>Pseudomonadati</taxon>
        <taxon>Pseudomonadota</taxon>
        <taxon>Alphaproteobacteria</taxon>
        <taxon>Rhodobacterales</taxon>
        <taxon>Paracoccaceae</taxon>
        <taxon>Litorivita</taxon>
    </lineage>
</organism>
<dbReference type="GO" id="GO:0006865">
    <property type="term" value="P:amino acid transport"/>
    <property type="evidence" value="ECO:0007669"/>
    <property type="project" value="UniProtKB-KW"/>
</dbReference>
<gene>
    <name evidence="5" type="ORF">DI396_15115</name>
</gene>
<dbReference type="InterPro" id="IPR028082">
    <property type="entry name" value="Peripla_BP_I"/>
</dbReference>
<feature type="domain" description="Leucine-binding protein" evidence="4">
    <location>
        <begin position="89"/>
        <end position="439"/>
    </location>
</feature>
<dbReference type="Gene3D" id="3.40.50.2300">
    <property type="match status" value="2"/>
</dbReference>
<dbReference type="Proteomes" id="UP000248012">
    <property type="component" value="Unassembled WGS sequence"/>
</dbReference>
<keyword evidence="3" id="KW-0029">Amino-acid transport</keyword>
<comment type="caution">
    <text evidence="5">The sequence shown here is derived from an EMBL/GenBank/DDBJ whole genome shotgun (WGS) entry which is preliminary data.</text>
</comment>
<dbReference type="CDD" id="cd06330">
    <property type="entry name" value="PBP1_As_SBP-like"/>
    <property type="match status" value="1"/>
</dbReference>
<dbReference type="InterPro" id="IPR028081">
    <property type="entry name" value="Leu-bd"/>
</dbReference>
<sequence>MGERDQTIVWGGFRSGKRHFECPDHTWSAVRILILHKVKTWRIPMNNSVRKKAPFGAALDNTTSLFAAAAIGLMTTFAAPSEAQAQDSSVKVGFVTFLSGSAAGPFGVPARNAAELMIEAINAGAVPGPYNTAGIGGSMIDPIFVDENSKQKNADYLKLVEKDGVEMIIGYVSSGSCKAIAPEAEKAERLTILFDCGTPQIFEEIVTDPKYTFRTGGHATMDSVAAARYLVATGAPAGTIAGINQNYAFGQDNWRDFSGTMAQLSSDTEIATEQFPKIHSGQYGSEISALLTSTPDVVHSSFWGGDLEAFIIQGSARGIFERSKVILSAGETAMHRLGAQMPDGTIIGARGPHGDLAPDSELNSWFRKAYFDRFGTLPTYPSYKMAQALLGVKAAADKAGSSDQDAIIGALTGLEWEGPSGTVSMALANGHQAIQGTAYGTYKYDKDTSSATLVDIIHFPAECVNPPAGANSIDWINGGFEGAKCD</sequence>
<dbReference type="SUPFAM" id="SSF53822">
    <property type="entry name" value="Periplasmic binding protein-like I"/>
    <property type="match status" value="1"/>
</dbReference>
<keyword evidence="2" id="KW-0732">Signal</keyword>
<name>A0A2V4N8V9_9RHOB</name>
<proteinExistence type="inferred from homology"/>
<evidence type="ECO:0000259" key="4">
    <source>
        <dbReference type="Pfam" id="PF13458"/>
    </source>
</evidence>
<dbReference type="InterPro" id="IPR051010">
    <property type="entry name" value="BCAA_transport"/>
</dbReference>
<accession>A0A2V4N8V9</accession>
<evidence type="ECO:0000256" key="1">
    <source>
        <dbReference type="ARBA" id="ARBA00010062"/>
    </source>
</evidence>
<evidence type="ECO:0000313" key="6">
    <source>
        <dbReference type="Proteomes" id="UP000248012"/>
    </source>
</evidence>
<comment type="similarity">
    <text evidence="1">Belongs to the leucine-binding protein family.</text>
</comment>
<reference evidence="5 6" key="1">
    <citation type="submission" date="2018-05" db="EMBL/GenBank/DDBJ databases">
        <title>Oceanovita maritima gen. nov., sp. nov., a marine bacterium in the family Rhodobacteraceae isolated from surface seawater of Lundu port Xiamen, China.</title>
        <authorList>
            <person name="Hetharua B.H."/>
            <person name="Min D."/>
            <person name="Liao H."/>
            <person name="Tian Y."/>
        </authorList>
    </citation>
    <scope>NUCLEOTIDE SEQUENCE [LARGE SCALE GENOMIC DNA]</scope>
    <source>
        <strain evidence="5 6">FSX-11</strain>
    </source>
</reference>
<dbReference type="AlphaFoldDB" id="A0A2V4N8V9"/>
<evidence type="ECO:0000256" key="3">
    <source>
        <dbReference type="ARBA" id="ARBA00022970"/>
    </source>
</evidence>
<keyword evidence="3" id="KW-0813">Transport</keyword>
<evidence type="ECO:0000256" key="2">
    <source>
        <dbReference type="ARBA" id="ARBA00022729"/>
    </source>
</evidence>
<protein>
    <submittedName>
        <fullName evidence="5">ABC transporter substrate-binding protein</fullName>
    </submittedName>
</protein>
<dbReference type="Pfam" id="PF13458">
    <property type="entry name" value="Peripla_BP_6"/>
    <property type="match status" value="1"/>
</dbReference>